<keyword evidence="1" id="KW-0808">Transferase</keyword>
<dbReference type="PANTHER" id="PTHR11675">
    <property type="entry name" value="N-ACETYLGALACTOSAMINYLTRANSFERASE"/>
    <property type="match status" value="1"/>
</dbReference>
<sequence length="447" mass="52516">MYPNLPTHYTIVIFITFYLFTHSTSLNPLNLNENNWKLKQFNLELCNNLTLNTLSSSLNRTLLYYTDIYKYIPKISIIIVTHNENIFILKNTLKSILINTSLLLWNNNVKEIILIDDYSNPPIEGDQIKALSKTIRVIRNENREGLVKSRMNGARNATGEILVFLDAHVETLEHWLEPLVVQLISLRKKYQQEKHEQRNLQSQQNERSTSKLPYPVKHFIVSPLILSTLYKSDYDNIEDNLYLGGFSWDLIFRWHHINEGVTPLSIKYNKTDPYHLIYPQKSPALAGGLFAIWKDDFFHYGGYDEEMNIWGGENIELSLRTWMCYGQIEIIPCSRVGHMFRNNHPYTFPMGKEFTILRNHKRTVLVWFQHDTNLTLAKEYLSYFYTVSPESKIIPAGDIRSRRIIPNSLNCHTFTWYLDNIYPLLKKEAQSIVINEDTYYLTAFDNL</sequence>
<protein>
    <submittedName>
        <fullName evidence="6">Glyco_transf_7C domain-containing protein</fullName>
    </submittedName>
</protein>
<keyword evidence="2" id="KW-1015">Disulfide bond</keyword>
<evidence type="ECO:0000256" key="1">
    <source>
        <dbReference type="ARBA" id="ARBA00022679"/>
    </source>
</evidence>
<feature type="domain" description="Glycosyltransferase 2-like" evidence="3">
    <location>
        <begin position="76"/>
        <end position="184"/>
    </location>
</feature>
<dbReference type="InterPro" id="IPR027791">
    <property type="entry name" value="Galactosyl_T_C"/>
</dbReference>
<dbReference type="Pfam" id="PF00535">
    <property type="entry name" value="Glycos_transf_2"/>
    <property type="match status" value="1"/>
</dbReference>
<dbReference type="Gene3D" id="3.90.550.10">
    <property type="entry name" value="Spore Coat Polysaccharide Biosynthesis Protein SpsA, Chain A"/>
    <property type="match status" value="1"/>
</dbReference>
<evidence type="ECO:0000313" key="5">
    <source>
        <dbReference type="Proteomes" id="UP000050792"/>
    </source>
</evidence>
<feature type="domain" description="Galactosyltransferase C-terminal" evidence="4">
    <location>
        <begin position="277"/>
        <end position="344"/>
    </location>
</feature>
<dbReference type="WBParaSite" id="SRDH1_71850.1">
    <property type="protein sequence ID" value="SRDH1_71850.1"/>
    <property type="gene ID" value="SRDH1_71850"/>
</dbReference>
<evidence type="ECO:0000313" key="6">
    <source>
        <dbReference type="WBParaSite" id="SRDH1_71850.1"/>
    </source>
</evidence>
<dbReference type="Proteomes" id="UP000050792">
    <property type="component" value="Unassembled WGS sequence"/>
</dbReference>
<dbReference type="SUPFAM" id="SSF53448">
    <property type="entry name" value="Nucleotide-diphospho-sugar transferases"/>
    <property type="match status" value="1"/>
</dbReference>
<evidence type="ECO:0000256" key="2">
    <source>
        <dbReference type="ARBA" id="ARBA00023157"/>
    </source>
</evidence>
<dbReference type="Pfam" id="PF02709">
    <property type="entry name" value="Glyco_transf_7C"/>
    <property type="match status" value="1"/>
</dbReference>
<accession>A0AA85G1K4</accession>
<name>A0AA85G1K4_9TREM</name>
<reference evidence="6" key="2">
    <citation type="submission" date="2023-11" db="UniProtKB">
        <authorList>
            <consortium name="WormBaseParasite"/>
        </authorList>
    </citation>
    <scope>IDENTIFICATION</scope>
</reference>
<keyword evidence="5" id="KW-1185">Reference proteome</keyword>
<dbReference type="PANTHER" id="PTHR11675:SF119">
    <property type="entry name" value="POLYPEPTIDE N-ACETYLGALACTOSAMINYLTRANSFERASE 2"/>
    <property type="match status" value="1"/>
</dbReference>
<dbReference type="InterPro" id="IPR029044">
    <property type="entry name" value="Nucleotide-diphossugar_trans"/>
</dbReference>
<dbReference type="InterPro" id="IPR001173">
    <property type="entry name" value="Glyco_trans_2-like"/>
</dbReference>
<dbReference type="GO" id="GO:0004653">
    <property type="term" value="F:polypeptide N-acetylgalactosaminyltransferase activity"/>
    <property type="evidence" value="ECO:0007669"/>
    <property type="project" value="TreeGrafter"/>
</dbReference>
<proteinExistence type="predicted"/>
<dbReference type="GO" id="GO:0005794">
    <property type="term" value="C:Golgi apparatus"/>
    <property type="evidence" value="ECO:0007669"/>
    <property type="project" value="TreeGrafter"/>
</dbReference>
<organism evidence="5 6">
    <name type="scientific">Schistosoma rodhaini</name>
    <dbReference type="NCBI Taxonomy" id="6188"/>
    <lineage>
        <taxon>Eukaryota</taxon>
        <taxon>Metazoa</taxon>
        <taxon>Spiralia</taxon>
        <taxon>Lophotrochozoa</taxon>
        <taxon>Platyhelminthes</taxon>
        <taxon>Trematoda</taxon>
        <taxon>Digenea</taxon>
        <taxon>Strigeidida</taxon>
        <taxon>Schistosomatoidea</taxon>
        <taxon>Schistosomatidae</taxon>
        <taxon>Schistosoma</taxon>
    </lineage>
</organism>
<dbReference type="AlphaFoldDB" id="A0AA85G1K4"/>
<reference evidence="5" key="1">
    <citation type="submission" date="2022-06" db="EMBL/GenBank/DDBJ databases">
        <authorList>
            <person name="Berger JAMES D."/>
            <person name="Berger JAMES D."/>
        </authorList>
    </citation>
    <scope>NUCLEOTIDE SEQUENCE [LARGE SCALE GENOMIC DNA]</scope>
</reference>
<evidence type="ECO:0000259" key="3">
    <source>
        <dbReference type="Pfam" id="PF00535"/>
    </source>
</evidence>
<dbReference type="GO" id="GO:0006493">
    <property type="term" value="P:protein O-linked glycosylation"/>
    <property type="evidence" value="ECO:0007669"/>
    <property type="project" value="TreeGrafter"/>
</dbReference>
<evidence type="ECO:0000259" key="4">
    <source>
        <dbReference type="Pfam" id="PF02709"/>
    </source>
</evidence>